<evidence type="ECO:0000313" key="4">
    <source>
        <dbReference type="Proteomes" id="UP000023152"/>
    </source>
</evidence>
<keyword evidence="4" id="KW-1185">Reference proteome</keyword>
<feature type="compositionally biased region" description="Basic and acidic residues" evidence="1">
    <location>
        <begin position="147"/>
        <end position="165"/>
    </location>
</feature>
<dbReference type="Gene3D" id="2.30.30.190">
    <property type="entry name" value="CAP Gly-rich-like domain"/>
    <property type="match status" value="2"/>
</dbReference>
<evidence type="ECO:0000313" key="3">
    <source>
        <dbReference type="EMBL" id="ETO36793.1"/>
    </source>
</evidence>
<dbReference type="EMBL" id="ASPP01000287">
    <property type="protein sequence ID" value="ETO36793.1"/>
    <property type="molecule type" value="Genomic_DNA"/>
</dbReference>
<feature type="domain" description="CAP-Gly" evidence="2">
    <location>
        <begin position="27"/>
        <end position="69"/>
    </location>
</feature>
<dbReference type="PROSITE" id="PS50245">
    <property type="entry name" value="CAP_GLY_2"/>
    <property type="match status" value="2"/>
</dbReference>
<dbReference type="Pfam" id="PF01302">
    <property type="entry name" value="CAP_GLY"/>
    <property type="match status" value="2"/>
</dbReference>
<feature type="domain" description="CAP-Gly" evidence="2">
    <location>
        <begin position="109"/>
        <end position="143"/>
    </location>
</feature>
<feature type="region of interest" description="Disordered" evidence="1">
    <location>
        <begin position="147"/>
        <end position="242"/>
    </location>
</feature>
<feature type="compositionally biased region" description="Acidic residues" evidence="1">
    <location>
        <begin position="190"/>
        <end position="203"/>
    </location>
</feature>
<accession>X6PFA4</accession>
<evidence type="ECO:0000259" key="2">
    <source>
        <dbReference type="PROSITE" id="PS50245"/>
    </source>
</evidence>
<dbReference type="PANTHER" id="PTHR18916">
    <property type="entry name" value="DYNACTIN 1-RELATED MICROTUBULE-BINDING"/>
    <property type="match status" value="1"/>
</dbReference>
<organism evidence="3 4">
    <name type="scientific">Reticulomyxa filosa</name>
    <dbReference type="NCBI Taxonomy" id="46433"/>
    <lineage>
        <taxon>Eukaryota</taxon>
        <taxon>Sar</taxon>
        <taxon>Rhizaria</taxon>
        <taxon>Retaria</taxon>
        <taxon>Foraminifera</taxon>
        <taxon>Monothalamids</taxon>
        <taxon>Reticulomyxidae</taxon>
        <taxon>Reticulomyxa</taxon>
    </lineage>
</organism>
<feature type="compositionally biased region" description="Acidic residues" evidence="1">
    <location>
        <begin position="222"/>
        <end position="232"/>
    </location>
</feature>
<dbReference type="InterPro" id="IPR036859">
    <property type="entry name" value="CAP-Gly_dom_sf"/>
</dbReference>
<comment type="caution">
    <text evidence="3">The sequence shown here is derived from an EMBL/GenBank/DDBJ whole genome shotgun (WGS) entry which is preliminary data.</text>
</comment>
<dbReference type="SUPFAM" id="SSF74924">
    <property type="entry name" value="Cap-Gly domain"/>
    <property type="match status" value="2"/>
</dbReference>
<name>X6PFA4_RETFI</name>
<dbReference type="AlphaFoldDB" id="X6PFA4"/>
<gene>
    <name evidence="3" type="ORF">RFI_00268</name>
</gene>
<sequence length="277" mass="32065">MSKRLRICYNDYVELVDGRKGTVKFIGPPTVQSDVWYGVALAEPLGEHNGCQRGRTYFHCEEKHGEFVRPQKVPKIIKKLRKRKEERKKNRGKGKIRFIGEVHFDPSSVYYGVELLEKIGKNSGFHQNVHYFNCAHFRGIFMTEKEMETHPSLQKRKDEQKHTPNDEATTTTAQSQDDVVESPPAKDNFEFTEEKEEKEEEEKGNDSKVGDNVTNTDRDSSDSDNEDSEMEDKELTEKNSKFAVPKRLKKASFLQQFHKGLCVCVCIKKKKLHTYAK</sequence>
<dbReference type="Proteomes" id="UP000023152">
    <property type="component" value="Unassembled WGS sequence"/>
</dbReference>
<feature type="compositionally biased region" description="Polar residues" evidence="1">
    <location>
        <begin position="166"/>
        <end position="177"/>
    </location>
</feature>
<dbReference type="InterPro" id="IPR000938">
    <property type="entry name" value="CAP-Gly_domain"/>
</dbReference>
<dbReference type="SMART" id="SM01052">
    <property type="entry name" value="CAP_GLY"/>
    <property type="match status" value="2"/>
</dbReference>
<dbReference type="OrthoDB" id="2130750at2759"/>
<proteinExistence type="predicted"/>
<protein>
    <submittedName>
        <fullName evidence="3">Dynactin 1-like protein</fullName>
    </submittedName>
</protein>
<evidence type="ECO:0000256" key="1">
    <source>
        <dbReference type="SAM" id="MobiDB-lite"/>
    </source>
</evidence>
<reference evidence="3 4" key="1">
    <citation type="journal article" date="2013" name="Curr. Biol.">
        <title>The Genome of the Foraminiferan Reticulomyxa filosa.</title>
        <authorList>
            <person name="Glockner G."/>
            <person name="Hulsmann N."/>
            <person name="Schleicher M."/>
            <person name="Noegel A.A."/>
            <person name="Eichinger L."/>
            <person name="Gallinger C."/>
            <person name="Pawlowski J."/>
            <person name="Sierra R."/>
            <person name="Euteneuer U."/>
            <person name="Pillet L."/>
            <person name="Moustafa A."/>
            <person name="Platzer M."/>
            <person name="Groth M."/>
            <person name="Szafranski K."/>
            <person name="Schliwa M."/>
        </authorList>
    </citation>
    <scope>NUCLEOTIDE SEQUENCE [LARGE SCALE GENOMIC DNA]</scope>
</reference>